<sequence length="109" mass="12378">MISGYAGEEVVKPLEKAGAGNFKDAKGLKPMEYIEAPLAAQIELKETARWIGDNEERYRLRGEVISYHFNNLKISDAELAQSRVDRVFEKEPKWRIVPDEVSASPSWPD</sequence>
<proteinExistence type="predicted"/>
<name>A0A8H3FNU0_9LECA</name>
<evidence type="ECO:0000313" key="2">
    <source>
        <dbReference type="Proteomes" id="UP000664203"/>
    </source>
</evidence>
<evidence type="ECO:0000313" key="1">
    <source>
        <dbReference type="EMBL" id="CAF9927225.1"/>
    </source>
</evidence>
<dbReference type="Proteomes" id="UP000664203">
    <property type="component" value="Unassembled WGS sequence"/>
</dbReference>
<gene>
    <name evidence="1" type="ORF">ALECFALPRED_003657</name>
</gene>
<organism evidence="1 2">
    <name type="scientific">Alectoria fallacina</name>
    <dbReference type="NCBI Taxonomy" id="1903189"/>
    <lineage>
        <taxon>Eukaryota</taxon>
        <taxon>Fungi</taxon>
        <taxon>Dikarya</taxon>
        <taxon>Ascomycota</taxon>
        <taxon>Pezizomycotina</taxon>
        <taxon>Lecanoromycetes</taxon>
        <taxon>OSLEUM clade</taxon>
        <taxon>Lecanoromycetidae</taxon>
        <taxon>Lecanorales</taxon>
        <taxon>Lecanorineae</taxon>
        <taxon>Parmeliaceae</taxon>
        <taxon>Alectoria</taxon>
    </lineage>
</organism>
<keyword evidence="2" id="KW-1185">Reference proteome</keyword>
<comment type="caution">
    <text evidence="1">The sequence shown here is derived from an EMBL/GenBank/DDBJ whole genome shotgun (WGS) entry which is preliminary data.</text>
</comment>
<dbReference type="AlphaFoldDB" id="A0A8H3FNU0"/>
<protein>
    <submittedName>
        <fullName evidence="1">Uncharacterized protein</fullName>
    </submittedName>
</protein>
<dbReference type="EMBL" id="CAJPDR010000225">
    <property type="protein sequence ID" value="CAF9927225.1"/>
    <property type="molecule type" value="Genomic_DNA"/>
</dbReference>
<reference evidence="1" key="1">
    <citation type="submission" date="2021-03" db="EMBL/GenBank/DDBJ databases">
        <authorList>
            <person name="Tagirdzhanova G."/>
        </authorList>
    </citation>
    <scope>NUCLEOTIDE SEQUENCE</scope>
</reference>
<accession>A0A8H3FNU0</accession>